<dbReference type="PANTHER" id="PTHR30570:SF1">
    <property type="entry name" value="PHOSPHATE-BINDING PROTEIN PSTS"/>
    <property type="match status" value="1"/>
</dbReference>
<evidence type="ECO:0000259" key="2">
    <source>
        <dbReference type="Pfam" id="PF12849"/>
    </source>
</evidence>
<dbReference type="InterPro" id="IPR050811">
    <property type="entry name" value="Phosphate_ABC_transporter"/>
</dbReference>
<accession>A0A512DPQ0</accession>
<dbReference type="Proteomes" id="UP000321523">
    <property type="component" value="Unassembled WGS sequence"/>
</dbReference>
<dbReference type="AlphaFoldDB" id="A0A512DPQ0"/>
<evidence type="ECO:0000313" key="3">
    <source>
        <dbReference type="EMBL" id="GEO38452.1"/>
    </source>
</evidence>
<name>A0A512DPQ0_9PROT</name>
<protein>
    <submittedName>
        <fullName evidence="3">Phosphate ABC transporter substrate-binding protein</fullName>
    </submittedName>
</protein>
<dbReference type="EMBL" id="BJYZ01000011">
    <property type="protein sequence ID" value="GEO38452.1"/>
    <property type="molecule type" value="Genomic_DNA"/>
</dbReference>
<dbReference type="CDD" id="cd13654">
    <property type="entry name" value="PBP2_phosphate_like_2"/>
    <property type="match status" value="1"/>
</dbReference>
<dbReference type="PANTHER" id="PTHR30570">
    <property type="entry name" value="PERIPLASMIC PHOSPHATE BINDING COMPONENT OF PHOSPHATE ABC TRANSPORTER"/>
    <property type="match status" value="1"/>
</dbReference>
<reference evidence="3 4" key="1">
    <citation type="submission" date="2019-07" db="EMBL/GenBank/DDBJ databases">
        <title>Whole genome shotgun sequence of Skermanella aerolata NBRC 106429.</title>
        <authorList>
            <person name="Hosoyama A."/>
            <person name="Uohara A."/>
            <person name="Ohji S."/>
            <person name="Ichikawa N."/>
        </authorList>
    </citation>
    <scope>NUCLEOTIDE SEQUENCE [LARGE SCALE GENOMIC DNA]</scope>
    <source>
        <strain evidence="3 4">NBRC 106429</strain>
    </source>
</reference>
<dbReference type="Gene3D" id="3.40.190.10">
    <property type="entry name" value="Periplasmic binding protein-like II"/>
    <property type="match status" value="2"/>
</dbReference>
<comment type="caution">
    <text evidence="3">The sequence shown here is derived from an EMBL/GenBank/DDBJ whole genome shotgun (WGS) entry which is preliminary data.</text>
</comment>
<proteinExistence type="predicted"/>
<organism evidence="3 4">
    <name type="scientific">Skermanella aerolata</name>
    <dbReference type="NCBI Taxonomy" id="393310"/>
    <lineage>
        <taxon>Bacteria</taxon>
        <taxon>Pseudomonadati</taxon>
        <taxon>Pseudomonadota</taxon>
        <taxon>Alphaproteobacteria</taxon>
        <taxon>Rhodospirillales</taxon>
        <taxon>Azospirillaceae</taxon>
        <taxon>Skermanella</taxon>
    </lineage>
</organism>
<dbReference type="SUPFAM" id="SSF53850">
    <property type="entry name" value="Periplasmic binding protein-like II"/>
    <property type="match status" value="1"/>
</dbReference>
<keyword evidence="1" id="KW-0732">Signal</keyword>
<evidence type="ECO:0000256" key="1">
    <source>
        <dbReference type="ARBA" id="ARBA00022729"/>
    </source>
</evidence>
<keyword evidence="4" id="KW-1185">Reference proteome</keyword>
<feature type="domain" description="PBP" evidence="2">
    <location>
        <begin position="55"/>
        <end position="339"/>
    </location>
</feature>
<gene>
    <name evidence="3" type="ORF">SAE02_26000</name>
</gene>
<evidence type="ECO:0000313" key="4">
    <source>
        <dbReference type="Proteomes" id="UP000321523"/>
    </source>
</evidence>
<sequence length="376" mass="40184">MVRRKPAGQLQGRGKFRLLARILANSSEDYIVINKKLAVAALAAFASTAALMGGAQAQGRDQIRIVGSSTVFPFTSAVAETFGRGGKFKTPVVESTGTGGGIKQFCAGVGVGHPDLTNASRRIKKSELEGCAANGVTAVSELEVGFDGIVFASSKGATHTDYTIKQIWQALAKQVVVNGQVVANPYKKWSDIDPALPNKEIEVLGPPPTSGTRDAFVELVMDVGCTQFPEVKALPADQAKAVCSQIREDGGYVEAGENDNLIVQKLVANKDAYGVFGYSFLEQNLDKLQGAKINGVAPDLDTIASAKYPVARSMFVYVKSQHVDVIPGIKEFLAEYTSERAFGEEGYLEAKGLIPLPKAKREKVRTDILNLTPVTM</sequence>
<dbReference type="Pfam" id="PF12849">
    <property type="entry name" value="PBP_like_2"/>
    <property type="match status" value="1"/>
</dbReference>
<dbReference type="InterPro" id="IPR024370">
    <property type="entry name" value="PBP_domain"/>
</dbReference>